<protein>
    <recommendedName>
        <fullName evidence="3">PDZ domain-containing protein</fullName>
    </recommendedName>
</protein>
<dbReference type="Gene3D" id="2.40.70.10">
    <property type="entry name" value="Acid Proteases"/>
    <property type="match status" value="1"/>
</dbReference>
<dbReference type="InterPro" id="IPR021109">
    <property type="entry name" value="Peptidase_aspartic_dom_sf"/>
</dbReference>
<sequence length="320" mass="35663">MSVLDSRISNQFYRLGSNSPVKVVDASELSQNTTPILIKRMVIDGLVRENVKATIHDIRTTLGAFQDKPVDGILGMSFLEDTQILLDLKMRNIAWQTEPCLGMKEVPLKFGKDGIPYAILNLFGREVMAAVDTGFLGGMSFPQKYKPNLKGQKTISSGTYFGGSNQGTEIIIDQIMWGNYQWQNAPVTFEQNDGDALIGSSVWSCNPVWFDFSKGNPRMKLTLDEEGYLPFDKAAHRRLPLAWRRDEAGQKLYIAHVKAGGRMEKAGCQVGDQLIKVGELSGENLKRRAVQDLVASGIAHDWLVLRKDNVVRLTFVATDH</sequence>
<dbReference type="Gene3D" id="2.30.42.10">
    <property type="match status" value="1"/>
</dbReference>
<gene>
    <name evidence="1" type="ORF">METESE_03830</name>
</gene>
<accession>A0AA48KBT9</accession>
<name>A0AA48KBT9_9BACT</name>
<dbReference type="InterPro" id="IPR036034">
    <property type="entry name" value="PDZ_sf"/>
</dbReference>
<keyword evidence="2" id="KW-1185">Reference proteome</keyword>
<dbReference type="EMBL" id="AP027081">
    <property type="protein sequence ID" value="BDU75425.1"/>
    <property type="molecule type" value="Genomic_DNA"/>
</dbReference>
<proteinExistence type="predicted"/>
<dbReference type="SUPFAM" id="SSF50156">
    <property type="entry name" value="PDZ domain-like"/>
    <property type="match status" value="1"/>
</dbReference>
<organism evidence="1 2">
    <name type="scientific">Mesoterricola sediminis</name>
    <dbReference type="NCBI Taxonomy" id="2927980"/>
    <lineage>
        <taxon>Bacteria</taxon>
        <taxon>Pseudomonadati</taxon>
        <taxon>Acidobacteriota</taxon>
        <taxon>Holophagae</taxon>
        <taxon>Holophagales</taxon>
        <taxon>Holophagaceae</taxon>
        <taxon>Mesoterricola</taxon>
    </lineage>
</organism>
<evidence type="ECO:0008006" key="3">
    <source>
        <dbReference type="Google" id="ProtNLM"/>
    </source>
</evidence>
<evidence type="ECO:0000313" key="1">
    <source>
        <dbReference type="EMBL" id="BDU75425.1"/>
    </source>
</evidence>
<dbReference type="KEGG" id="msea:METESE_03830"/>
<dbReference type="AlphaFoldDB" id="A0AA48KBT9"/>
<evidence type="ECO:0000313" key="2">
    <source>
        <dbReference type="Proteomes" id="UP001228113"/>
    </source>
</evidence>
<reference evidence="1" key="1">
    <citation type="journal article" date="2023" name="Int. J. Syst. Evol. Microbiol.">
        <title>Mesoterricola silvestris gen. nov., sp. nov., Mesoterricola sediminis sp. nov., Geothrix oryzae sp. nov., Geothrix edaphica sp. nov., Geothrix rubra sp. nov., and Geothrix limicola sp. nov., six novel members of Acidobacteriota isolated from soils.</title>
        <authorList>
            <person name="Itoh H."/>
            <person name="Sugisawa Y."/>
            <person name="Mise K."/>
            <person name="Xu Z."/>
            <person name="Kuniyasu M."/>
            <person name="Ushijima N."/>
            <person name="Kawano K."/>
            <person name="Kobayashi E."/>
            <person name="Shiratori Y."/>
            <person name="Masuda Y."/>
            <person name="Senoo K."/>
        </authorList>
    </citation>
    <scope>NUCLEOTIDE SEQUENCE</scope>
    <source>
        <strain evidence="1">W786</strain>
    </source>
</reference>
<dbReference type="Proteomes" id="UP001228113">
    <property type="component" value="Chromosome"/>
</dbReference>